<gene>
    <name evidence="6" type="ORF">GCM10009119_31440</name>
</gene>
<dbReference type="SUPFAM" id="SSF55073">
    <property type="entry name" value="Nucleotide cyclase"/>
    <property type="match status" value="1"/>
</dbReference>
<reference evidence="6 7" key="1">
    <citation type="journal article" date="2019" name="Int. J. Syst. Evol. Microbiol.">
        <title>The Global Catalogue of Microorganisms (GCM) 10K type strain sequencing project: providing services to taxonomists for standard genome sequencing and annotation.</title>
        <authorList>
            <consortium name="The Broad Institute Genomics Platform"/>
            <consortium name="The Broad Institute Genome Sequencing Center for Infectious Disease"/>
            <person name="Wu L."/>
            <person name="Ma J."/>
        </authorList>
    </citation>
    <scope>NUCLEOTIDE SEQUENCE [LARGE SCALE GENOMIC DNA]</scope>
    <source>
        <strain evidence="6 7">JCM 16112</strain>
    </source>
</reference>
<feature type="domain" description="Guanylate cyclase" evidence="5">
    <location>
        <begin position="11"/>
        <end position="118"/>
    </location>
</feature>
<keyword evidence="1" id="KW-0677">Repeat</keyword>
<feature type="repeat" description="TPR" evidence="3">
    <location>
        <begin position="443"/>
        <end position="476"/>
    </location>
</feature>
<accession>A0ABN1N3J6</accession>
<sequence length="734" mass="83473">MQAELKRKPSTVYFSDIVGYTRLMGKDENAAFELMRENLRIHQEVLANFRGKLIKELGDGILAVFDSAIDALHASLEVQKRCIAHGQYQLRIGLQSGEVIFDHGDIFGDAVNVASRIQSVGIPSSIVFSEKVCKETYQYQAFQTVKLGGFELKNVDHTLELYALTNPPLAIPKRSEVLGNIKYQEGSPWKYRSGIAAIIVLFGALIYSIYWGDTTWKKEKSVAVFPFELLDENAELDYFTEGLTENLIGQISKINSIKTISYGTMSGFKNLNSPLDSIAEVLGVNTILKGIVQQLNQGYRFKLQLIDVKENKNIWTDEYTREGTDLTLLQNEIAREIARILDARLTAEEAVQIGKGETTNAEAYDLLFKAKRLYNEAFEDPTLFSEAEVLLKSAINLDPNYALAYTLLAKVYFQIAFDDPNGPWYDLSLKMSQKALQLEPKLAEAFGARGMVYYDLGQYINAKNSFETALSFYPNLSDAIGNLASVEFAQGNLVKAIDLQTKSLNLGPNSYTPYQNLGWIYKILGNYQEAHLWFDRSLDRNEVPATHELKAFTYIQEGKADSALFLAERIKKMDYVGYKELGFIYFYSHEMDSAFQSFEQVMQGFEGGAYPRYSSVPIAYSYLLKLKGKSLQADSILNESILVKKNAIDQGYEDYYLPLELANAYAIKDQFEESLKYLQMAYERGWRDYFFTEFNPIFSDFKKDPKYAKILYQLQKDIREINEGFIGNSLERSQ</sequence>
<dbReference type="PROSITE" id="PS50125">
    <property type="entry name" value="GUANYLATE_CYCLASE_2"/>
    <property type="match status" value="1"/>
</dbReference>
<proteinExistence type="predicted"/>
<dbReference type="SMART" id="SM00028">
    <property type="entry name" value="TPR"/>
    <property type="match status" value="4"/>
</dbReference>
<dbReference type="InterPro" id="IPR019734">
    <property type="entry name" value="TPR_rpt"/>
</dbReference>
<name>A0ABN1N3J6_9BACT</name>
<dbReference type="SUPFAM" id="SSF48452">
    <property type="entry name" value="TPR-like"/>
    <property type="match status" value="2"/>
</dbReference>
<dbReference type="Proteomes" id="UP001500469">
    <property type="component" value="Unassembled WGS sequence"/>
</dbReference>
<dbReference type="PANTHER" id="PTHR43081:SF19">
    <property type="entry name" value="PH-SENSITIVE ADENYLATE CYCLASE RV1264"/>
    <property type="match status" value="1"/>
</dbReference>
<dbReference type="EMBL" id="BAAAFI010000040">
    <property type="protein sequence ID" value="GAA0880174.1"/>
    <property type="molecule type" value="Genomic_DNA"/>
</dbReference>
<evidence type="ECO:0000313" key="7">
    <source>
        <dbReference type="Proteomes" id="UP001500469"/>
    </source>
</evidence>
<keyword evidence="4" id="KW-0472">Membrane</keyword>
<dbReference type="PROSITE" id="PS50005">
    <property type="entry name" value="TPR"/>
    <property type="match status" value="1"/>
</dbReference>
<keyword evidence="2 3" id="KW-0802">TPR repeat</keyword>
<dbReference type="InterPro" id="IPR011990">
    <property type="entry name" value="TPR-like_helical_dom_sf"/>
</dbReference>
<dbReference type="CDD" id="cd07302">
    <property type="entry name" value="CHD"/>
    <property type="match status" value="1"/>
</dbReference>
<evidence type="ECO:0000313" key="6">
    <source>
        <dbReference type="EMBL" id="GAA0880174.1"/>
    </source>
</evidence>
<keyword evidence="4" id="KW-1133">Transmembrane helix</keyword>
<dbReference type="SMART" id="SM00044">
    <property type="entry name" value="CYCc"/>
    <property type="match status" value="1"/>
</dbReference>
<dbReference type="Pfam" id="PF13424">
    <property type="entry name" value="TPR_12"/>
    <property type="match status" value="1"/>
</dbReference>
<evidence type="ECO:0000256" key="3">
    <source>
        <dbReference type="PROSITE-ProRule" id="PRU00339"/>
    </source>
</evidence>
<dbReference type="InterPro" id="IPR050697">
    <property type="entry name" value="Adenylyl/Guanylyl_Cyclase_3/4"/>
</dbReference>
<dbReference type="Gene3D" id="1.25.40.10">
    <property type="entry name" value="Tetratricopeptide repeat domain"/>
    <property type="match status" value="2"/>
</dbReference>
<evidence type="ECO:0000259" key="5">
    <source>
        <dbReference type="PROSITE" id="PS50125"/>
    </source>
</evidence>
<dbReference type="InterPro" id="IPR029787">
    <property type="entry name" value="Nucleotide_cyclase"/>
</dbReference>
<evidence type="ECO:0000256" key="2">
    <source>
        <dbReference type="ARBA" id="ARBA00022803"/>
    </source>
</evidence>
<dbReference type="Pfam" id="PF00211">
    <property type="entry name" value="Guanylate_cyc"/>
    <property type="match status" value="1"/>
</dbReference>
<dbReference type="PANTHER" id="PTHR43081">
    <property type="entry name" value="ADENYLATE CYCLASE, TERMINAL-DIFFERENTIATION SPECIFIC-RELATED"/>
    <property type="match status" value="1"/>
</dbReference>
<organism evidence="6 7">
    <name type="scientific">Algoriphagus jejuensis</name>
    <dbReference type="NCBI Taxonomy" id="419934"/>
    <lineage>
        <taxon>Bacteria</taxon>
        <taxon>Pseudomonadati</taxon>
        <taxon>Bacteroidota</taxon>
        <taxon>Cytophagia</taxon>
        <taxon>Cytophagales</taxon>
        <taxon>Cyclobacteriaceae</taxon>
        <taxon>Algoriphagus</taxon>
    </lineage>
</organism>
<dbReference type="Gene3D" id="3.30.70.1230">
    <property type="entry name" value="Nucleotide cyclase"/>
    <property type="match status" value="1"/>
</dbReference>
<dbReference type="Gene3D" id="3.40.50.10070">
    <property type="entry name" value="TolB, N-terminal domain"/>
    <property type="match status" value="1"/>
</dbReference>
<dbReference type="Pfam" id="PF07719">
    <property type="entry name" value="TPR_2"/>
    <property type="match status" value="1"/>
</dbReference>
<protein>
    <recommendedName>
        <fullName evidence="5">Guanylate cyclase domain-containing protein</fullName>
    </recommendedName>
</protein>
<feature type="transmembrane region" description="Helical" evidence="4">
    <location>
        <begin position="191"/>
        <end position="211"/>
    </location>
</feature>
<dbReference type="InterPro" id="IPR013105">
    <property type="entry name" value="TPR_2"/>
</dbReference>
<evidence type="ECO:0000256" key="4">
    <source>
        <dbReference type="SAM" id="Phobius"/>
    </source>
</evidence>
<keyword evidence="4" id="KW-0812">Transmembrane</keyword>
<dbReference type="InterPro" id="IPR001054">
    <property type="entry name" value="A/G_cyclase"/>
</dbReference>
<keyword evidence="7" id="KW-1185">Reference proteome</keyword>
<comment type="caution">
    <text evidence="6">The sequence shown here is derived from an EMBL/GenBank/DDBJ whole genome shotgun (WGS) entry which is preliminary data.</text>
</comment>
<evidence type="ECO:0000256" key="1">
    <source>
        <dbReference type="ARBA" id="ARBA00022737"/>
    </source>
</evidence>